<feature type="transmembrane region" description="Helical" evidence="10">
    <location>
        <begin position="134"/>
        <end position="154"/>
    </location>
</feature>
<proteinExistence type="inferred from homology"/>
<keyword evidence="7" id="KW-0029">Amino-acid transport</keyword>
<evidence type="ECO:0000313" key="12">
    <source>
        <dbReference type="EMBL" id="GAN81056.1"/>
    </source>
</evidence>
<comment type="similarity">
    <text evidence="3">Belongs to the binding-protein-dependent transport system permease family. HisMQ subfamily.</text>
</comment>
<dbReference type="InterPro" id="IPR035906">
    <property type="entry name" value="MetI-like_sf"/>
</dbReference>
<dbReference type="STRING" id="1120923.SAMN02746095_02373"/>
<dbReference type="InterPro" id="IPR010065">
    <property type="entry name" value="AA_ABC_transptr_permease_3TM"/>
</dbReference>
<dbReference type="SUPFAM" id="SSF161098">
    <property type="entry name" value="MetI-like"/>
    <property type="match status" value="1"/>
</dbReference>
<dbReference type="EMBL" id="BANC01000070">
    <property type="protein sequence ID" value="GAN81056.1"/>
    <property type="molecule type" value="Genomic_DNA"/>
</dbReference>
<feature type="transmembrane region" description="Helical" evidence="10">
    <location>
        <begin position="300"/>
        <end position="318"/>
    </location>
</feature>
<keyword evidence="5" id="KW-1003">Cell membrane</keyword>
<dbReference type="CDD" id="cd06261">
    <property type="entry name" value="TM_PBP2"/>
    <property type="match status" value="1"/>
</dbReference>
<evidence type="ECO:0000256" key="9">
    <source>
        <dbReference type="ARBA" id="ARBA00023136"/>
    </source>
</evidence>
<comment type="function">
    <text evidence="1">Part of the binding-protein-dependent transport system for glutamine; probably responsible for the translocation of the substrate across the membrane.</text>
</comment>
<dbReference type="InterPro" id="IPR000515">
    <property type="entry name" value="MetI-like"/>
</dbReference>
<dbReference type="AlphaFoldDB" id="A0A0D6PI52"/>
<evidence type="ECO:0000256" key="8">
    <source>
        <dbReference type="ARBA" id="ARBA00022989"/>
    </source>
</evidence>
<feature type="transmembrane region" description="Helical" evidence="10">
    <location>
        <begin position="175"/>
        <end position="196"/>
    </location>
</feature>
<feature type="domain" description="ABC transmembrane type-1" evidence="11">
    <location>
        <begin position="130"/>
        <end position="324"/>
    </location>
</feature>
<evidence type="ECO:0000256" key="7">
    <source>
        <dbReference type="ARBA" id="ARBA00022970"/>
    </source>
</evidence>
<dbReference type="Proteomes" id="UP000032668">
    <property type="component" value="Unassembled WGS sequence"/>
</dbReference>
<keyword evidence="13" id="KW-1185">Reference proteome</keyword>
<evidence type="ECO:0000259" key="11">
    <source>
        <dbReference type="PROSITE" id="PS50928"/>
    </source>
</evidence>
<protein>
    <submittedName>
        <fullName evidence="12">ABC transporter amino acid permease</fullName>
    </submittedName>
</protein>
<dbReference type="GO" id="GO:0043190">
    <property type="term" value="C:ATP-binding cassette (ABC) transporter complex"/>
    <property type="evidence" value="ECO:0007669"/>
    <property type="project" value="InterPro"/>
</dbReference>
<dbReference type="PANTHER" id="PTHR30614:SF20">
    <property type="entry name" value="GLUTAMINE TRANSPORT SYSTEM PERMEASE PROTEIN GLNP"/>
    <property type="match status" value="1"/>
</dbReference>
<name>A0A0D6PI52_9PROT</name>
<dbReference type="GO" id="GO:0006865">
    <property type="term" value="P:amino acid transport"/>
    <property type="evidence" value="ECO:0007669"/>
    <property type="project" value="UniProtKB-KW"/>
</dbReference>
<organism evidence="12 13">
    <name type="scientific">Acidocella aminolytica 101 = DSM 11237</name>
    <dbReference type="NCBI Taxonomy" id="1120923"/>
    <lineage>
        <taxon>Bacteria</taxon>
        <taxon>Pseudomonadati</taxon>
        <taxon>Pseudomonadota</taxon>
        <taxon>Alphaproteobacteria</taxon>
        <taxon>Acetobacterales</taxon>
        <taxon>Acidocellaceae</taxon>
        <taxon>Acidocella</taxon>
    </lineage>
</organism>
<evidence type="ECO:0000256" key="3">
    <source>
        <dbReference type="ARBA" id="ARBA00010072"/>
    </source>
</evidence>
<dbReference type="Gene3D" id="1.10.3720.10">
    <property type="entry name" value="MetI-like"/>
    <property type="match status" value="1"/>
</dbReference>
<feature type="transmembrane region" description="Helical" evidence="10">
    <location>
        <begin position="208"/>
        <end position="225"/>
    </location>
</feature>
<dbReference type="PROSITE" id="PS50928">
    <property type="entry name" value="ABC_TM1"/>
    <property type="match status" value="1"/>
</dbReference>
<keyword evidence="4 10" id="KW-0813">Transport</keyword>
<comment type="subcellular location">
    <subcellularLocation>
        <location evidence="2">Cell inner membrane</location>
        <topology evidence="2">Multi-pass membrane protein</topology>
    </subcellularLocation>
    <subcellularLocation>
        <location evidence="10">Cell membrane</location>
        <topology evidence="10">Multi-pass membrane protein</topology>
    </subcellularLocation>
</comment>
<dbReference type="PANTHER" id="PTHR30614">
    <property type="entry name" value="MEMBRANE COMPONENT OF AMINO ACID ABC TRANSPORTER"/>
    <property type="match status" value="1"/>
</dbReference>
<evidence type="ECO:0000256" key="5">
    <source>
        <dbReference type="ARBA" id="ARBA00022475"/>
    </source>
</evidence>
<evidence type="ECO:0000256" key="6">
    <source>
        <dbReference type="ARBA" id="ARBA00022692"/>
    </source>
</evidence>
<comment type="caution">
    <text evidence="12">The sequence shown here is derived from an EMBL/GenBank/DDBJ whole genome shotgun (WGS) entry which is preliminary data.</text>
</comment>
<feature type="transmembrane region" description="Helical" evidence="10">
    <location>
        <begin position="29"/>
        <end position="53"/>
    </location>
</feature>
<sequence length="339" mass="36870">MTVAGTFAFVVWVARSLWRIAPTSGPWHIALTTVAICSVLAALTLFIPLGNALRIRTKISRAQAAGDITGVRKYASRFRTAAWLAVVSSFATICITLFVLFLMANNHAVQQTFFNPAMIGRSWLNVTKAFGENVMIALLSEIIVLVLGLLLALVRLAPGKVGRPISLVATAYIDIFRAVPAIIVIYLVGFGLPLAHIPLLSALGPMEFAILALSLTYSAYVAEVYRAGIQSVHYSQVAAARSLGFSHLATMRYVVVPQAVRRVIPPLLNDFIGLQKDTALVMVIGTVDAFNQAKIYASNYFNLSSVTVVAILFIIVTIPQTRFVDHLIDRDQRKLRGGS</sequence>
<dbReference type="GO" id="GO:0022857">
    <property type="term" value="F:transmembrane transporter activity"/>
    <property type="evidence" value="ECO:0007669"/>
    <property type="project" value="InterPro"/>
</dbReference>
<keyword evidence="6 10" id="KW-0812">Transmembrane</keyword>
<evidence type="ECO:0000313" key="13">
    <source>
        <dbReference type="Proteomes" id="UP000032668"/>
    </source>
</evidence>
<gene>
    <name evidence="12" type="ORF">Aam_072_026</name>
</gene>
<feature type="transmembrane region" description="Helical" evidence="10">
    <location>
        <begin position="81"/>
        <end position="104"/>
    </location>
</feature>
<evidence type="ECO:0000256" key="1">
    <source>
        <dbReference type="ARBA" id="ARBA00003159"/>
    </source>
</evidence>
<keyword evidence="8 10" id="KW-1133">Transmembrane helix</keyword>
<dbReference type="OrthoDB" id="7190458at2"/>
<dbReference type="InterPro" id="IPR043429">
    <property type="entry name" value="ArtM/GltK/GlnP/TcyL/YhdX-like"/>
</dbReference>
<accession>A0A0D6PI52</accession>
<dbReference type="Pfam" id="PF00528">
    <property type="entry name" value="BPD_transp_1"/>
    <property type="match status" value="1"/>
</dbReference>
<evidence type="ECO:0000256" key="10">
    <source>
        <dbReference type="RuleBase" id="RU363032"/>
    </source>
</evidence>
<evidence type="ECO:0000256" key="4">
    <source>
        <dbReference type="ARBA" id="ARBA00022448"/>
    </source>
</evidence>
<reference evidence="12 13" key="1">
    <citation type="submission" date="2012-11" db="EMBL/GenBank/DDBJ databases">
        <title>Whole genome sequence of Acidocella aminolytica 101 = DSM 11237.</title>
        <authorList>
            <person name="Azuma Y."/>
            <person name="Higashiura N."/>
            <person name="Hirakawa H."/>
            <person name="Matsushita K."/>
        </authorList>
    </citation>
    <scope>NUCLEOTIDE SEQUENCE [LARGE SCALE GENOMIC DNA]</scope>
    <source>
        <strain evidence="13">101 / DSM 11237</strain>
    </source>
</reference>
<dbReference type="NCBIfam" id="TIGR01726">
    <property type="entry name" value="HEQRo_perm_3TM"/>
    <property type="match status" value="1"/>
</dbReference>
<keyword evidence="9 10" id="KW-0472">Membrane</keyword>
<evidence type="ECO:0000256" key="2">
    <source>
        <dbReference type="ARBA" id="ARBA00004429"/>
    </source>
</evidence>